<evidence type="ECO:0000313" key="2">
    <source>
        <dbReference type="Proteomes" id="UP000796880"/>
    </source>
</evidence>
<sequence length="154" mass="17963">MASSSRPTSSSPLDFTSAPKTYSFPPCLKNPKSVAEIRRYNTINWWKKTVWDILYDPDVSKLTPEARKKVKCFFIISRPYFQTKSGKLWTYGSAYEWFYLIEEPNKKNIRSVIYHLCEVNSYARPGEAVICSFKNFPPRPHESFVVFPVDPTNF</sequence>
<name>A0A8K0HMX8_9ROSA</name>
<dbReference type="EMBL" id="VOIH02000002">
    <property type="protein sequence ID" value="KAF3454483.1"/>
    <property type="molecule type" value="Genomic_DNA"/>
</dbReference>
<gene>
    <name evidence="1" type="ORF">FNV43_RR04930</name>
</gene>
<evidence type="ECO:0000313" key="1">
    <source>
        <dbReference type="EMBL" id="KAF3454483.1"/>
    </source>
</evidence>
<dbReference type="Proteomes" id="UP000796880">
    <property type="component" value="Unassembled WGS sequence"/>
</dbReference>
<organism evidence="1 2">
    <name type="scientific">Rhamnella rubrinervis</name>
    <dbReference type="NCBI Taxonomy" id="2594499"/>
    <lineage>
        <taxon>Eukaryota</taxon>
        <taxon>Viridiplantae</taxon>
        <taxon>Streptophyta</taxon>
        <taxon>Embryophyta</taxon>
        <taxon>Tracheophyta</taxon>
        <taxon>Spermatophyta</taxon>
        <taxon>Magnoliopsida</taxon>
        <taxon>eudicotyledons</taxon>
        <taxon>Gunneridae</taxon>
        <taxon>Pentapetalae</taxon>
        <taxon>rosids</taxon>
        <taxon>fabids</taxon>
        <taxon>Rosales</taxon>
        <taxon>Rhamnaceae</taxon>
        <taxon>rhamnoid group</taxon>
        <taxon>Rhamneae</taxon>
        <taxon>Rhamnella</taxon>
    </lineage>
</organism>
<accession>A0A8K0HMX8</accession>
<comment type="caution">
    <text evidence="1">The sequence shown here is derived from an EMBL/GenBank/DDBJ whole genome shotgun (WGS) entry which is preliminary data.</text>
</comment>
<proteinExistence type="predicted"/>
<protein>
    <submittedName>
        <fullName evidence="1">Uncharacterized protein</fullName>
    </submittedName>
</protein>
<dbReference type="AlphaFoldDB" id="A0A8K0HMX8"/>
<reference evidence="1" key="1">
    <citation type="submission" date="2020-03" db="EMBL/GenBank/DDBJ databases">
        <title>A high-quality chromosome-level genome assembly of a woody plant with both climbing and erect habits, Rhamnella rubrinervis.</title>
        <authorList>
            <person name="Lu Z."/>
            <person name="Yang Y."/>
            <person name="Zhu X."/>
            <person name="Sun Y."/>
        </authorList>
    </citation>
    <scope>NUCLEOTIDE SEQUENCE</scope>
    <source>
        <strain evidence="1">BYM</strain>
        <tissue evidence="1">Leaf</tissue>
    </source>
</reference>
<keyword evidence="2" id="KW-1185">Reference proteome</keyword>